<evidence type="ECO:0000313" key="2">
    <source>
        <dbReference type="Proteomes" id="UP001386955"/>
    </source>
</evidence>
<dbReference type="PANTHER" id="PTHR31052">
    <property type="entry name" value="COBRA-LIKE PROTEIN 7"/>
    <property type="match status" value="1"/>
</dbReference>
<organism evidence="1 2">
    <name type="scientific">Psophocarpus tetragonolobus</name>
    <name type="common">Winged bean</name>
    <name type="synonym">Dolichos tetragonolobus</name>
    <dbReference type="NCBI Taxonomy" id="3891"/>
    <lineage>
        <taxon>Eukaryota</taxon>
        <taxon>Viridiplantae</taxon>
        <taxon>Streptophyta</taxon>
        <taxon>Embryophyta</taxon>
        <taxon>Tracheophyta</taxon>
        <taxon>Spermatophyta</taxon>
        <taxon>Magnoliopsida</taxon>
        <taxon>eudicotyledons</taxon>
        <taxon>Gunneridae</taxon>
        <taxon>Pentapetalae</taxon>
        <taxon>rosids</taxon>
        <taxon>fabids</taxon>
        <taxon>Fabales</taxon>
        <taxon>Fabaceae</taxon>
        <taxon>Papilionoideae</taxon>
        <taxon>50 kb inversion clade</taxon>
        <taxon>NPAAA clade</taxon>
        <taxon>indigoferoid/millettioid clade</taxon>
        <taxon>Phaseoleae</taxon>
        <taxon>Psophocarpus</taxon>
    </lineage>
</organism>
<reference evidence="1 2" key="1">
    <citation type="submission" date="2024-01" db="EMBL/GenBank/DDBJ databases">
        <title>The genomes of 5 underutilized Papilionoideae crops provide insights into root nodulation and disease resistanc.</title>
        <authorList>
            <person name="Jiang F."/>
        </authorList>
    </citation>
    <scope>NUCLEOTIDE SEQUENCE [LARGE SCALE GENOMIC DNA]</scope>
    <source>
        <strain evidence="1">DUOXIRENSHENG_FW03</strain>
        <tissue evidence="1">Leaves</tissue>
    </source>
</reference>
<name>A0AAN9XIS4_PSOTE</name>
<sequence length="95" mass="10591">MYFSGHKNVSDVAKQPYQFESTVMVLNNCLNELKLWKVFIGFNHHELLVFASNLVLAGRTTLPTSVENGTVFSVAPPSVLMRKSINLAYDGFLSP</sequence>
<dbReference type="Proteomes" id="UP001386955">
    <property type="component" value="Unassembled WGS sequence"/>
</dbReference>
<gene>
    <name evidence="1" type="ORF">VNO78_21984</name>
</gene>
<dbReference type="EMBL" id="JAYMYS010000005">
    <property type="protein sequence ID" value="KAK7393428.1"/>
    <property type="molecule type" value="Genomic_DNA"/>
</dbReference>
<dbReference type="AlphaFoldDB" id="A0AAN9XIS4"/>
<evidence type="ECO:0000313" key="1">
    <source>
        <dbReference type="EMBL" id="KAK7393428.1"/>
    </source>
</evidence>
<dbReference type="PANTHER" id="PTHR31052:SF32">
    <property type="entry name" value="COBRA-LIKE PROTEIN 7"/>
    <property type="match status" value="1"/>
</dbReference>
<accession>A0AAN9XIS4</accession>
<proteinExistence type="predicted"/>
<comment type="caution">
    <text evidence="1">The sequence shown here is derived from an EMBL/GenBank/DDBJ whole genome shotgun (WGS) entry which is preliminary data.</text>
</comment>
<keyword evidence="2" id="KW-1185">Reference proteome</keyword>
<protein>
    <submittedName>
        <fullName evidence="1">Uncharacterized protein</fullName>
    </submittedName>
</protein>